<dbReference type="InterPro" id="IPR036922">
    <property type="entry name" value="Rieske_2Fe-2S_sf"/>
</dbReference>
<evidence type="ECO:0000256" key="2">
    <source>
        <dbReference type="ARBA" id="ARBA00022723"/>
    </source>
</evidence>
<comment type="caution">
    <text evidence="8">The sequence shown here is derived from an EMBL/GenBank/DDBJ whole genome shotgun (WGS) entry which is preliminary data.</text>
</comment>
<evidence type="ECO:0000313" key="9">
    <source>
        <dbReference type="Proteomes" id="UP001160625"/>
    </source>
</evidence>
<evidence type="ECO:0000313" key="8">
    <source>
        <dbReference type="EMBL" id="MDH7637344.1"/>
    </source>
</evidence>
<dbReference type="PANTHER" id="PTHR21496">
    <property type="entry name" value="FERREDOXIN-RELATED"/>
    <property type="match status" value="1"/>
</dbReference>
<evidence type="ECO:0000256" key="1">
    <source>
        <dbReference type="ARBA" id="ARBA00022714"/>
    </source>
</evidence>
<dbReference type="InterPro" id="IPR017941">
    <property type="entry name" value="Rieske_2Fe-2S"/>
</dbReference>
<reference evidence="8" key="1">
    <citation type="submission" date="2023-04" db="EMBL/GenBank/DDBJ databases">
        <title>Sphingomonas sp. MAHUQ-71 isolated from rice field.</title>
        <authorList>
            <person name="Huq M.A."/>
        </authorList>
    </citation>
    <scope>NUCLEOTIDE SEQUENCE</scope>
    <source>
        <strain evidence="8">MAHUQ-71</strain>
    </source>
</reference>
<feature type="domain" description="Rieske" evidence="7">
    <location>
        <begin position="15"/>
        <end position="109"/>
    </location>
</feature>
<sequence>MKTHVEAAMGHGNYHRAVCLDQLEEGQPAGLVLQGWPVMLVVIDGRVHATLDRCPHAASRLSTGRIRRGAVMCPLHGARFELEGGRCVGGSYKPLKIFDARISEGWVEVDLPIGVPGFEHMPVDM</sequence>
<dbReference type="EMBL" id="JARYGZ010000001">
    <property type="protein sequence ID" value="MDH7637344.1"/>
    <property type="molecule type" value="Genomic_DNA"/>
</dbReference>
<dbReference type="Pfam" id="PF00355">
    <property type="entry name" value="Rieske"/>
    <property type="match status" value="1"/>
</dbReference>
<gene>
    <name evidence="8" type="ORF">QGN17_01250</name>
</gene>
<dbReference type="PROSITE" id="PS51296">
    <property type="entry name" value="RIESKE"/>
    <property type="match status" value="1"/>
</dbReference>
<evidence type="ECO:0000256" key="5">
    <source>
        <dbReference type="ARBA" id="ARBA00034078"/>
    </source>
</evidence>
<dbReference type="Proteomes" id="UP001160625">
    <property type="component" value="Unassembled WGS sequence"/>
</dbReference>
<dbReference type="Gene3D" id="2.102.10.10">
    <property type="entry name" value="Rieske [2Fe-2S] iron-sulphur domain"/>
    <property type="match status" value="1"/>
</dbReference>
<evidence type="ECO:0000259" key="7">
    <source>
        <dbReference type="PROSITE" id="PS51296"/>
    </source>
</evidence>
<dbReference type="RefSeq" id="WP_281042701.1">
    <property type="nucleotide sequence ID" value="NZ_JARYGZ010000001.1"/>
</dbReference>
<evidence type="ECO:0000256" key="6">
    <source>
        <dbReference type="ARBA" id="ARBA00038001"/>
    </source>
</evidence>
<protein>
    <submittedName>
        <fullName evidence="8">Rieske (2Fe-2S) protein</fullName>
    </submittedName>
</protein>
<keyword evidence="2" id="KW-0479">Metal-binding</keyword>
<name>A0ABT6MWF7_9SPHN</name>
<dbReference type="SUPFAM" id="SSF50022">
    <property type="entry name" value="ISP domain"/>
    <property type="match status" value="1"/>
</dbReference>
<comment type="cofactor">
    <cofactor evidence="5">
        <name>[2Fe-2S] cluster</name>
        <dbReference type="ChEBI" id="CHEBI:190135"/>
    </cofactor>
</comment>
<dbReference type="PANTHER" id="PTHR21496:SF0">
    <property type="entry name" value="RIESKE DOMAIN-CONTAINING PROTEIN"/>
    <property type="match status" value="1"/>
</dbReference>
<keyword evidence="4" id="KW-0411">Iron-sulfur</keyword>
<evidence type="ECO:0000256" key="4">
    <source>
        <dbReference type="ARBA" id="ARBA00023014"/>
    </source>
</evidence>
<keyword evidence="3" id="KW-0408">Iron</keyword>
<proteinExistence type="inferred from homology"/>
<organism evidence="8 9">
    <name type="scientific">Sphingomonas oryzagri</name>
    <dbReference type="NCBI Taxonomy" id="3042314"/>
    <lineage>
        <taxon>Bacteria</taxon>
        <taxon>Pseudomonadati</taxon>
        <taxon>Pseudomonadota</taxon>
        <taxon>Alphaproteobacteria</taxon>
        <taxon>Sphingomonadales</taxon>
        <taxon>Sphingomonadaceae</taxon>
        <taxon>Sphingomonas</taxon>
    </lineage>
</organism>
<keyword evidence="1" id="KW-0001">2Fe-2S</keyword>
<comment type="similarity">
    <text evidence="6">Belongs to the bacterial ring-hydroxylating dioxygenase ferredoxin component family.</text>
</comment>
<accession>A0ABT6MWF7</accession>
<keyword evidence="9" id="KW-1185">Reference proteome</keyword>
<evidence type="ECO:0000256" key="3">
    <source>
        <dbReference type="ARBA" id="ARBA00023004"/>
    </source>
</evidence>